<dbReference type="PANTHER" id="PTHR42977:SF3">
    <property type="entry name" value="AB HYDROLASE-1 DOMAIN-CONTAINING PROTEIN"/>
    <property type="match status" value="1"/>
</dbReference>
<evidence type="ECO:0000313" key="6">
    <source>
        <dbReference type="EMBL" id="CAB5010438.1"/>
    </source>
</evidence>
<name>A0A6J7LN63_9ZZZZ</name>
<protein>
    <submittedName>
        <fullName evidence="5">Unannotated protein</fullName>
    </submittedName>
</protein>
<proteinExistence type="predicted"/>
<evidence type="ECO:0000256" key="1">
    <source>
        <dbReference type="ARBA" id="ARBA00022801"/>
    </source>
</evidence>
<dbReference type="EMBL" id="CAFBMM010000001">
    <property type="protein sequence ID" value="CAB4894881.1"/>
    <property type="molecule type" value="Genomic_DNA"/>
</dbReference>
<gene>
    <name evidence="3" type="ORF">UFOPK2683_00417</name>
    <name evidence="4" type="ORF">UFOPK3605_00146</name>
    <name evidence="5" type="ORF">UFOPK3897_00150</name>
    <name evidence="6" type="ORF">UFOPK4121_00009</name>
</gene>
<sequence>MNSLRTPEERFVALPDFDFSPHYVEIADGDGGNLRVHYLDEGPADGPVVLLLHGEPSWSYLYRYMIPVLNGHGLRTIAPDLVGFGRSDKPTQRSDYTYQNHVNWLRATIVALKLSSINLVCQDWGGLLGLRIVGENPELFSRVIAANTSFPTGDKPASAAFLAWQKFSQESQEFPIGQIIDTGCSSDLAPEVIAAYNAPFPDESYKEGARKFPTLVPTSPDNPASADNRKAWEALKKFTRPFLCTFSDQDPVTAGGEKQFLRDVLGCAGQNHTVLTGAGHFLQEDCGPEFAEIIAAFIATT</sequence>
<dbReference type="InterPro" id="IPR029058">
    <property type="entry name" value="AB_hydrolase_fold"/>
</dbReference>
<dbReference type="Pfam" id="PF00561">
    <property type="entry name" value="Abhydrolase_1"/>
    <property type="match status" value="1"/>
</dbReference>
<dbReference type="EMBL" id="CAEZYK010000014">
    <property type="protein sequence ID" value="CAB4718219.1"/>
    <property type="molecule type" value="Genomic_DNA"/>
</dbReference>
<organism evidence="5">
    <name type="scientific">freshwater metagenome</name>
    <dbReference type="NCBI Taxonomy" id="449393"/>
    <lineage>
        <taxon>unclassified sequences</taxon>
        <taxon>metagenomes</taxon>
        <taxon>ecological metagenomes</taxon>
    </lineage>
</organism>
<dbReference type="NCBIfam" id="NF002043">
    <property type="entry name" value="PRK00870.1"/>
    <property type="match status" value="1"/>
</dbReference>
<feature type="domain" description="AB hydrolase-1" evidence="2">
    <location>
        <begin position="47"/>
        <end position="285"/>
    </location>
</feature>
<evidence type="ECO:0000313" key="5">
    <source>
        <dbReference type="EMBL" id="CAB4968732.1"/>
    </source>
</evidence>
<dbReference type="InterPro" id="IPR000639">
    <property type="entry name" value="Epox_hydrolase-like"/>
</dbReference>
<accession>A0A6J7LN63</accession>
<evidence type="ECO:0000313" key="4">
    <source>
        <dbReference type="EMBL" id="CAB4894881.1"/>
    </source>
</evidence>
<dbReference type="GO" id="GO:0004301">
    <property type="term" value="F:epoxide hydrolase activity"/>
    <property type="evidence" value="ECO:0007669"/>
    <property type="project" value="TreeGrafter"/>
</dbReference>
<dbReference type="EMBL" id="CAFBPQ010000001">
    <property type="protein sequence ID" value="CAB5010438.1"/>
    <property type="molecule type" value="Genomic_DNA"/>
</dbReference>
<dbReference type="PANTHER" id="PTHR42977">
    <property type="entry name" value="HYDROLASE-RELATED"/>
    <property type="match status" value="1"/>
</dbReference>
<dbReference type="Gene3D" id="3.40.50.1820">
    <property type="entry name" value="alpha/beta hydrolase"/>
    <property type="match status" value="1"/>
</dbReference>
<evidence type="ECO:0000259" key="2">
    <source>
        <dbReference type="Pfam" id="PF00561"/>
    </source>
</evidence>
<dbReference type="InterPro" id="IPR051340">
    <property type="entry name" value="Haloalkane_dehalogenase"/>
</dbReference>
<dbReference type="EMBL" id="CAFBOF010000001">
    <property type="protein sequence ID" value="CAB4968732.1"/>
    <property type="molecule type" value="Genomic_DNA"/>
</dbReference>
<evidence type="ECO:0000313" key="3">
    <source>
        <dbReference type="EMBL" id="CAB4718219.1"/>
    </source>
</evidence>
<reference evidence="5" key="1">
    <citation type="submission" date="2020-05" db="EMBL/GenBank/DDBJ databases">
        <authorList>
            <person name="Chiriac C."/>
            <person name="Salcher M."/>
            <person name="Ghai R."/>
            <person name="Kavagutti S V."/>
        </authorList>
    </citation>
    <scope>NUCLEOTIDE SEQUENCE</scope>
</reference>
<keyword evidence="1" id="KW-0378">Hydrolase</keyword>
<dbReference type="SUPFAM" id="SSF53474">
    <property type="entry name" value="alpha/beta-Hydrolases"/>
    <property type="match status" value="1"/>
</dbReference>
<dbReference type="AlphaFoldDB" id="A0A6J7LN63"/>
<dbReference type="InterPro" id="IPR000073">
    <property type="entry name" value="AB_hydrolase_1"/>
</dbReference>
<dbReference type="PRINTS" id="PR00412">
    <property type="entry name" value="EPOXHYDRLASE"/>
</dbReference>